<dbReference type="GO" id="GO:0005840">
    <property type="term" value="C:ribosome"/>
    <property type="evidence" value="ECO:0007669"/>
    <property type="project" value="UniProtKB-KW"/>
</dbReference>
<dbReference type="GO" id="GO:1990904">
    <property type="term" value="C:ribonucleoprotein complex"/>
    <property type="evidence" value="ECO:0007669"/>
    <property type="project" value="UniProtKB-KW"/>
</dbReference>
<dbReference type="InterPro" id="IPR000206">
    <property type="entry name" value="Ribosomal_bL12"/>
</dbReference>
<dbReference type="InterPro" id="IPR014719">
    <property type="entry name" value="Ribosomal_bL12_C/ClpS-like"/>
</dbReference>
<accession>A0A6B2LQU7</accession>
<evidence type="ECO:0000259" key="4">
    <source>
        <dbReference type="Pfam" id="PF00542"/>
    </source>
</evidence>
<dbReference type="SUPFAM" id="SSF54736">
    <property type="entry name" value="ClpS-like"/>
    <property type="match status" value="1"/>
</dbReference>
<dbReference type="Gene3D" id="3.30.1390.10">
    <property type="match status" value="1"/>
</dbReference>
<dbReference type="GO" id="GO:0003735">
    <property type="term" value="F:structural constituent of ribosome"/>
    <property type="evidence" value="ECO:0007669"/>
    <property type="project" value="InterPro"/>
</dbReference>
<evidence type="ECO:0000313" key="5">
    <source>
        <dbReference type="EMBL" id="NDV39373.1"/>
    </source>
</evidence>
<dbReference type="AlphaFoldDB" id="A0A6B2LQU7"/>
<feature type="compositionally biased region" description="Low complexity" evidence="3">
    <location>
        <begin position="19"/>
        <end position="33"/>
    </location>
</feature>
<dbReference type="GO" id="GO:0003729">
    <property type="term" value="F:mRNA binding"/>
    <property type="evidence" value="ECO:0007669"/>
    <property type="project" value="TreeGrafter"/>
</dbReference>
<organism evidence="5">
    <name type="scientific">Arcella intermedia</name>
    <dbReference type="NCBI Taxonomy" id="1963864"/>
    <lineage>
        <taxon>Eukaryota</taxon>
        <taxon>Amoebozoa</taxon>
        <taxon>Tubulinea</taxon>
        <taxon>Elardia</taxon>
        <taxon>Arcellinida</taxon>
        <taxon>Sphaerothecina</taxon>
        <taxon>Arcellidae</taxon>
        <taxon>Arcella</taxon>
    </lineage>
</organism>
<evidence type="ECO:0000256" key="1">
    <source>
        <dbReference type="ARBA" id="ARBA00022980"/>
    </source>
</evidence>
<dbReference type="InterPro" id="IPR013823">
    <property type="entry name" value="Ribosomal_bL12_C"/>
</dbReference>
<dbReference type="EMBL" id="GIBP01010404">
    <property type="protein sequence ID" value="NDV39373.1"/>
    <property type="molecule type" value="Transcribed_RNA"/>
</dbReference>
<keyword evidence="2" id="KW-0687">Ribonucleoprotein</keyword>
<feature type="region of interest" description="Disordered" evidence="3">
    <location>
        <begin position="17"/>
        <end position="63"/>
    </location>
</feature>
<name>A0A6B2LQU7_9EUKA</name>
<protein>
    <recommendedName>
        <fullName evidence="4">Large ribosomal subunit protein bL12 C-terminal domain-containing protein</fullName>
    </recommendedName>
</protein>
<dbReference type="PANTHER" id="PTHR45987">
    <property type="entry name" value="39S RIBOSOMAL PROTEIN L12"/>
    <property type="match status" value="1"/>
</dbReference>
<keyword evidence="1" id="KW-0689">Ribosomal protein</keyword>
<proteinExistence type="predicted"/>
<dbReference type="Pfam" id="PF00542">
    <property type="entry name" value="Ribosomal_L12"/>
    <property type="match status" value="1"/>
</dbReference>
<dbReference type="GO" id="GO:0006412">
    <property type="term" value="P:translation"/>
    <property type="evidence" value="ECO:0007669"/>
    <property type="project" value="InterPro"/>
</dbReference>
<evidence type="ECO:0000256" key="3">
    <source>
        <dbReference type="SAM" id="MobiDB-lite"/>
    </source>
</evidence>
<dbReference type="PANTHER" id="PTHR45987:SF4">
    <property type="entry name" value="LARGE RIBOSOMAL SUBUNIT PROTEIN BL12M"/>
    <property type="match status" value="1"/>
</dbReference>
<sequence>MRSIGFNEEQIEKVLLRDPPAVVAPQPQAQQEAAPPPPAEPEKVEVKEQPKQESKESKSASVKLISFPEGSKMHVLKEVRKLKPGMNLLESKKLVENLPQILQKNVLPEEQKEWKTLLEAVGAVIEFV</sequence>
<reference evidence="5" key="1">
    <citation type="journal article" date="2020" name="J. Eukaryot. Microbiol.">
        <title>De novo Sequencing, Assembly and Annotation of the Transcriptome for the Free-Living Testate Amoeba Arcella intermedia.</title>
        <authorList>
            <person name="Ribeiro G.M."/>
            <person name="Porfirio-Sousa A.L."/>
            <person name="Maurer-Alcala X.X."/>
            <person name="Katz L.A."/>
            <person name="Lahr D.J.G."/>
        </authorList>
    </citation>
    <scope>NUCLEOTIDE SEQUENCE</scope>
</reference>
<evidence type="ECO:0000256" key="2">
    <source>
        <dbReference type="ARBA" id="ARBA00023274"/>
    </source>
</evidence>
<feature type="compositionally biased region" description="Basic and acidic residues" evidence="3">
    <location>
        <begin position="40"/>
        <end position="58"/>
    </location>
</feature>
<feature type="domain" description="Large ribosomal subunit protein bL12 C-terminal" evidence="4">
    <location>
        <begin position="61"/>
        <end position="126"/>
    </location>
</feature>